<dbReference type="SUPFAM" id="SSF53098">
    <property type="entry name" value="Ribonuclease H-like"/>
    <property type="match status" value="1"/>
</dbReference>
<evidence type="ECO:0000256" key="2">
    <source>
        <dbReference type="ARBA" id="ARBA00022679"/>
    </source>
</evidence>
<dbReference type="Pfam" id="PF02022">
    <property type="entry name" value="Integrase_Zn"/>
    <property type="match status" value="1"/>
</dbReference>
<evidence type="ECO:0000256" key="9">
    <source>
        <dbReference type="PROSITE-ProRule" id="PRU00450"/>
    </source>
</evidence>
<name>A0A7K5I268_CROSL</name>
<dbReference type="AlphaFoldDB" id="A0A7K5I268"/>
<evidence type="ECO:0000313" key="13">
    <source>
        <dbReference type="Proteomes" id="UP000549499"/>
    </source>
</evidence>
<dbReference type="EC" id="2.7.7.49" evidence="1"/>
<feature type="non-terminal residue" evidence="12">
    <location>
        <position position="1"/>
    </location>
</feature>
<accession>A0A7K5I268</accession>
<keyword evidence="9" id="KW-0863">Zinc-finger</keyword>
<evidence type="ECO:0000256" key="7">
    <source>
        <dbReference type="ARBA" id="ARBA00022801"/>
    </source>
</evidence>
<dbReference type="GO" id="GO:0016787">
    <property type="term" value="F:hydrolase activity"/>
    <property type="evidence" value="ECO:0007669"/>
    <property type="project" value="UniProtKB-KW"/>
</dbReference>
<keyword evidence="7" id="KW-0378">Hydrolase</keyword>
<keyword evidence="2" id="KW-0808">Transferase</keyword>
<dbReference type="PROSITE" id="PS50994">
    <property type="entry name" value="INTEGRASE"/>
    <property type="match status" value="1"/>
</dbReference>
<evidence type="ECO:0000256" key="4">
    <source>
        <dbReference type="ARBA" id="ARBA00022722"/>
    </source>
</evidence>
<evidence type="ECO:0000259" key="11">
    <source>
        <dbReference type="PROSITE" id="PS50994"/>
    </source>
</evidence>
<evidence type="ECO:0000313" key="12">
    <source>
        <dbReference type="EMBL" id="NWS75691.1"/>
    </source>
</evidence>
<dbReference type="Gene3D" id="1.10.10.200">
    <property type="match status" value="1"/>
</dbReference>
<dbReference type="SUPFAM" id="SSF46919">
    <property type="entry name" value="N-terminal Zn binding domain of HIV integrase"/>
    <property type="match status" value="1"/>
</dbReference>
<keyword evidence="4" id="KW-0540">Nuclease</keyword>
<protein>
    <recommendedName>
        <fullName evidence="1">RNA-directed DNA polymerase</fullName>
        <ecNumber evidence="1">2.7.7.49</ecNumber>
    </recommendedName>
</protein>
<evidence type="ECO:0000256" key="1">
    <source>
        <dbReference type="ARBA" id="ARBA00012493"/>
    </source>
</evidence>
<dbReference type="OrthoDB" id="9386368at2759"/>
<evidence type="ECO:0000256" key="5">
    <source>
        <dbReference type="ARBA" id="ARBA00022723"/>
    </source>
</evidence>
<feature type="domain" description="Integrase-type" evidence="10">
    <location>
        <begin position="23"/>
        <end position="64"/>
    </location>
</feature>
<reference evidence="12 13" key="1">
    <citation type="submission" date="2019-09" db="EMBL/GenBank/DDBJ databases">
        <title>Bird 10,000 Genomes (B10K) Project - Family phase.</title>
        <authorList>
            <person name="Zhang G."/>
        </authorList>
    </citation>
    <scope>NUCLEOTIDE SEQUENCE [LARGE SCALE GENOMIC DNA]</scope>
    <source>
        <strain evidence="12">B10K-DU-003-44</strain>
        <tissue evidence="12">Muscle</tissue>
    </source>
</reference>
<evidence type="ECO:0000259" key="10">
    <source>
        <dbReference type="PROSITE" id="PS50876"/>
    </source>
</evidence>
<keyword evidence="8" id="KW-0695">RNA-directed DNA polymerase</keyword>
<evidence type="ECO:0000256" key="8">
    <source>
        <dbReference type="ARBA" id="ARBA00022918"/>
    </source>
</evidence>
<feature type="domain" description="Integrase catalytic" evidence="11">
    <location>
        <begin position="72"/>
        <end position="117"/>
    </location>
</feature>
<dbReference type="Proteomes" id="UP000549499">
    <property type="component" value="Unassembled WGS sequence"/>
</dbReference>
<keyword evidence="3" id="KW-0548">Nucleotidyltransferase</keyword>
<gene>
    <name evidence="12" type="primary">Ervk25_0</name>
    <name evidence="12" type="ORF">CROSUL_R15106</name>
</gene>
<dbReference type="InterPro" id="IPR036397">
    <property type="entry name" value="RNaseH_sf"/>
</dbReference>
<evidence type="ECO:0000256" key="6">
    <source>
        <dbReference type="ARBA" id="ARBA00022759"/>
    </source>
</evidence>
<organism evidence="12 13">
    <name type="scientific">Crotophaga sulcirostris</name>
    <name type="common">Groove-billed ani</name>
    <dbReference type="NCBI Taxonomy" id="33598"/>
    <lineage>
        <taxon>Eukaryota</taxon>
        <taxon>Metazoa</taxon>
        <taxon>Chordata</taxon>
        <taxon>Craniata</taxon>
        <taxon>Vertebrata</taxon>
        <taxon>Euteleostomi</taxon>
        <taxon>Archelosauria</taxon>
        <taxon>Archosauria</taxon>
        <taxon>Dinosauria</taxon>
        <taxon>Saurischia</taxon>
        <taxon>Theropoda</taxon>
        <taxon>Coelurosauria</taxon>
        <taxon>Aves</taxon>
        <taxon>Neognathae</taxon>
        <taxon>Neoaves</taxon>
        <taxon>Otidimorphae</taxon>
        <taxon>Cuculiformes</taxon>
        <taxon>Crotophagidae</taxon>
        <taxon>Crotophaga</taxon>
    </lineage>
</organism>
<proteinExistence type="predicted"/>
<dbReference type="PANTHER" id="PTHR41694:SF3">
    <property type="entry name" value="RNA-DIRECTED DNA POLYMERASE-RELATED"/>
    <property type="match status" value="1"/>
</dbReference>
<dbReference type="Gene3D" id="3.30.420.10">
    <property type="entry name" value="Ribonuclease H-like superfamily/Ribonuclease H"/>
    <property type="match status" value="1"/>
</dbReference>
<dbReference type="EMBL" id="VYZB01000617">
    <property type="protein sequence ID" value="NWS75691.1"/>
    <property type="molecule type" value="Genomic_DNA"/>
</dbReference>
<dbReference type="GO" id="GO:0004519">
    <property type="term" value="F:endonuclease activity"/>
    <property type="evidence" value="ECO:0007669"/>
    <property type="project" value="UniProtKB-KW"/>
</dbReference>
<keyword evidence="6" id="KW-0255">Endonuclease</keyword>
<dbReference type="InterPro" id="IPR017856">
    <property type="entry name" value="Integrase-like_N"/>
</dbReference>
<dbReference type="GO" id="GO:0003964">
    <property type="term" value="F:RNA-directed DNA polymerase activity"/>
    <property type="evidence" value="ECO:0007669"/>
    <property type="project" value="UniProtKB-KW"/>
</dbReference>
<dbReference type="GO" id="GO:0015074">
    <property type="term" value="P:DNA integration"/>
    <property type="evidence" value="ECO:0007669"/>
    <property type="project" value="InterPro"/>
</dbReference>
<dbReference type="GO" id="GO:0035613">
    <property type="term" value="F:RNA stem-loop binding"/>
    <property type="evidence" value="ECO:0007669"/>
    <property type="project" value="TreeGrafter"/>
</dbReference>
<comment type="caution">
    <text evidence="12">The sequence shown here is derived from an EMBL/GenBank/DDBJ whole genome shotgun (WGS) entry which is preliminary data.</text>
</comment>
<evidence type="ECO:0000256" key="3">
    <source>
        <dbReference type="ARBA" id="ARBA00022695"/>
    </source>
</evidence>
<dbReference type="InterPro" id="IPR003308">
    <property type="entry name" value="Integrase_Zn-bd_dom_N"/>
</dbReference>
<sequence>FISQDNALADKFAGPSWPITVPNTYEQAHQSHLFFHQSSRVLAKQLSLSIFDAKSIVQTCPDCQLFVAIPSPTVNPQGIQALQPWQTDVTHIAEFGRLKYVHVSVDTYSHTVWATAH</sequence>
<dbReference type="InterPro" id="IPR012337">
    <property type="entry name" value="RNaseH-like_sf"/>
</dbReference>
<keyword evidence="9" id="KW-0862">Zinc</keyword>
<keyword evidence="5" id="KW-0479">Metal-binding</keyword>
<dbReference type="PROSITE" id="PS50876">
    <property type="entry name" value="ZF_INTEGRASE"/>
    <property type="match status" value="1"/>
</dbReference>
<feature type="non-terminal residue" evidence="12">
    <location>
        <position position="117"/>
    </location>
</feature>
<keyword evidence="13" id="KW-1185">Reference proteome</keyword>
<dbReference type="GO" id="GO:0008270">
    <property type="term" value="F:zinc ion binding"/>
    <property type="evidence" value="ECO:0007669"/>
    <property type="project" value="UniProtKB-KW"/>
</dbReference>
<dbReference type="PANTHER" id="PTHR41694">
    <property type="entry name" value="ENDOGENOUS RETROVIRUS GROUP K MEMBER POL PROTEIN"/>
    <property type="match status" value="1"/>
</dbReference>
<dbReference type="InterPro" id="IPR001584">
    <property type="entry name" value="Integrase_cat-core"/>
</dbReference>